<evidence type="ECO:0000256" key="6">
    <source>
        <dbReference type="ARBA" id="ARBA00023136"/>
    </source>
</evidence>
<keyword evidence="5 8" id="KW-1133">Transmembrane helix</keyword>
<feature type="compositionally biased region" description="Low complexity" evidence="7">
    <location>
        <begin position="171"/>
        <end position="182"/>
    </location>
</feature>
<dbReference type="AlphaFoldDB" id="A0A7I7S8J7"/>
<evidence type="ECO:0000256" key="4">
    <source>
        <dbReference type="ARBA" id="ARBA00022692"/>
    </source>
</evidence>
<dbReference type="EMBL" id="NCXO01000028">
    <property type="protein sequence ID" value="OSC33046.1"/>
    <property type="molecule type" value="Genomic_DNA"/>
</dbReference>
<feature type="transmembrane region" description="Helical" evidence="8">
    <location>
        <begin position="100"/>
        <end position="121"/>
    </location>
</feature>
<feature type="compositionally biased region" description="Pro residues" evidence="7">
    <location>
        <begin position="161"/>
        <end position="170"/>
    </location>
</feature>
<evidence type="ECO:0000256" key="8">
    <source>
        <dbReference type="SAM" id="Phobius"/>
    </source>
</evidence>
<evidence type="ECO:0000256" key="1">
    <source>
        <dbReference type="ARBA" id="ARBA00004236"/>
    </source>
</evidence>
<evidence type="ECO:0000256" key="2">
    <source>
        <dbReference type="ARBA" id="ARBA00007531"/>
    </source>
</evidence>
<dbReference type="Proteomes" id="UP000193577">
    <property type="component" value="Unassembled WGS sequence"/>
</dbReference>
<sequence>MRSRRAGSLAIHEVGVSGPYQRSGPGYDAGPPQWADPTVVDYPLYPDAAYAGEQLPPTAGYTAPGVPMPPVPPTRSWQPPPGGPSPAEPPPPEPPGTPRWLWLLTGATVLLVLGLVVALLINGSSESDRTAAPSLTPTLAPSSPVPTVPQRPQLPTRTSPAPTPSSPTSPAPSTSTPPSGATQTVDYQVSGSGTALSIAYIDSGGVLQTDFNVTLPWSMQVSLDASVSDAAMVTVITAGSQVTCSLSVDGEQVRQHSGAFLTVCAAAG</sequence>
<keyword evidence="6 8" id="KW-0472">Membrane</keyword>
<proteinExistence type="inferred from homology"/>
<keyword evidence="3" id="KW-1003">Cell membrane</keyword>
<feature type="region of interest" description="Disordered" evidence="7">
    <location>
        <begin position="1"/>
        <end position="34"/>
    </location>
</feature>
<evidence type="ECO:0000313" key="9">
    <source>
        <dbReference type="EMBL" id="OSC33046.1"/>
    </source>
</evidence>
<organism evidence="9 10">
    <name type="scientific">Mycolicibacillus koreensis</name>
    <dbReference type="NCBI Taxonomy" id="1069220"/>
    <lineage>
        <taxon>Bacteria</taxon>
        <taxon>Bacillati</taxon>
        <taxon>Actinomycetota</taxon>
        <taxon>Actinomycetes</taxon>
        <taxon>Mycobacteriales</taxon>
        <taxon>Mycobacteriaceae</taxon>
        <taxon>Mycolicibacillus</taxon>
    </lineage>
</organism>
<keyword evidence="4 8" id="KW-0812">Transmembrane</keyword>
<feature type="region of interest" description="Disordered" evidence="7">
    <location>
        <begin position="127"/>
        <end position="183"/>
    </location>
</feature>
<evidence type="ECO:0000256" key="3">
    <source>
        <dbReference type="ARBA" id="ARBA00022475"/>
    </source>
</evidence>
<feature type="region of interest" description="Disordered" evidence="7">
    <location>
        <begin position="56"/>
        <end position="94"/>
    </location>
</feature>
<name>A0A7I7S8J7_9MYCO</name>
<feature type="compositionally biased region" description="Pro residues" evidence="7">
    <location>
        <begin position="66"/>
        <end position="94"/>
    </location>
</feature>
<dbReference type="GO" id="GO:0005886">
    <property type="term" value="C:plasma membrane"/>
    <property type="evidence" value="ECO:0007669"/>
    <property type="project" value="UniProtKB-SubCell"/>
</dbReference>
<evidence type="ECO:0000313" key="10">
    <source>
        <dbReference type="Proteomes" id="UP000193577"/>
    </source>
</evidence>
<evidence type="ECO:0000256" key="7">
    <source>
        <dbReference type="SAM" id="MobiDB-lite"/>
    </source>
</evidence>
<dbReference type="Gene3D" id="2.60.40.2880">
    <property type="entry name" value="MmpS1-5, C-terminal soluble domain"/>
    <property type="match status" value="1"/>
</dbReference>
<dbReference type="InterPro" id="IPR008693">
    <property type="entry name" value="MmpS"/>
</dbReference>
<comment type="similarity">
    <text evidence="2">Belongs to the MmpS family.</text>
</comment>
<dbReference type="OrthoDB" id="4753136at2"/>
<protein>
    <submittedName>
        <fullName evidence="9">Uncharacterized protein</fullName>
    </submittedName>
</protein>
<dbReference type="InterPro" id="IPR038468">
    <property type="entry name" value="MmpS_C"/>
</dbReference>
<feature type="compositionally biased region" description="Low complexity" evidence="7">
    <location>
        <begin position="130"/>
        <end position="142"/>
    </location>
</feature>
<reference evidence="9 10" key="1">
    <citation type="submission" date="2017-04" db="EMBL/GenBank/DDBJ databases">
        <title>The new phylogeny of genus Mycobacterium.</title>
        <authorList>
            <person name="Tortoli E."/>
            <person name="Trovato A."/>
            <person name="Cirillo D.M."/>
        </authorList>
    </citation>
    <scope>NUCLEOTIDE SEQUENCE [LARGE SCALE GENOMIC DNA]</scope>
    <source>
        <strain evidence="9 10">KCTC 19819</strain>
    </source>
</reference>
<comment type="caution">
    <text evidence="9">The sequence shown here is derived from an EMBL/GenBank/DDBJ whole genome shotgun (WGS) entry which is preliminary data.</text>
</comment>
<dbReference type="Pfam" id="PF05423">
    <property type="entry name" value="Mycobact_memb"/>
    <property type="match status" value="1"/>
</dbReference>
<keyword evidence="10" id="KW-1185">Reference proteome</keyword>
<gene>
    <name evidence="9" type="ORF">B8W67_12845</name>
</gene>
<comment type="subcellular location">
    <subcellularLocation>
        <location evidence="1">Cell membrane</location>
    </subcellularLocation>
</comment>
<accession>A0A7I7S8J7</accession>
<evidence type="ECO:0000256" key="5">
    <source>
        <dbReference type="ARBA" id="ARBA00022989"/>
    </source>
</evidence>